<gene>
    <name evidence="2" type="ORF">DW228_24050</name>
    <name evidence="1" type="ORF">DXA27_10205</name>
</gene>
<evidence type="ECO:0000313" key="3">
    <source>
        <dbReference type="Proteomes" id="UP000266644"/>
    </source>
</evidence>
<organism evidence="2 3">
    <name type="scientific">Bacteroides fragilis</name>
    <dbReference type="NCBI Taxonomy" id="817"/>
    <lineage>
        <taxon>Bacteria</taxon>
        <taxon>Pseudomonadati</taxon>
        <taxon>Bacteroidota</taxon>
        <taxon>Bacteroidia</taxon>
        <taxon>Bacteroidales</taxon>
        <taxon>Bacteroidaceae</taxon>
        <taxon>Bacteroides</taxon>
    </lineage>
</organism>
<sequence>MQYILTKPILQMQDIKNSQLLIHNPKQKREDAMINDINTIDNSPTPTDIESTEFHNIFIFSIFIFGEHYFTYKFILLLSTFRDNNL</sequence>
<comment type="caution">
    <text evidence="2">The sequence shown here is derived from an EMBL/GenBank/DDBJ whole genome shotgun (WGS) entry which is preliminary data.</text>
</comment>
<protein>
    <submittedName>
        <fullName evidence="2">Uncharacterized protein</fullName>
    </submittedName>
</protein>
<evidence type="ECO:0000313" key="4">
    <source>
        <dbReference type="Proteomes" id="UP000284614"/>
    </source>
</evidence>
<evidence type="ECO:0000313" key="2">
    <source>
        <dbReference type="EMBL" id="RHH04954.1"/>
    </source>
</evidence>
<name>A0A396BK05_BACFG</name>
<dbReference type="Proteomes" id="UP000284614">
    <property type="component" value="Unassembled WGS sequence"/>
</dbReference>
<dbReference type="EMBL" id="QSDG01000008">
    <property type="protein sequence ID" value="RGY68704.1"/>
    <property type="molecule type" value="Genomic_DNA"/>
</dbReference>
<proteinExistence type="predicted"/>
<reference evidence="3 4" key="1">
    <citation type="submission" date="2018-08" db="EMBL/GenBank/DDBJ databases">
        <title>A genome reference for cultivated species of the human gut microbiota.</title>
        <authorList>
            <person name="Zou Y."/>
            <person name="Xue W."/>
            <person name="Luo G."/>
        </authorList>
    </citation>
    <scope>NUCLEOTIDE SEQUENCE [LARGE SCALE GENOMIC DNA]</scope>
    <source>
        <strain evidence="2 3">AM18-6</strain>
        <strain evidence="1 4">OF01-1</strain>
    </source>
</reference>
<dbReference type="Proteomes" id="UP000266644">
    <property type="component" value="Unassembled WGS sequence"/>
</dbReference>
<dbReference type="AlphaFoldDB" id="A0A396BK05"/>
<dbReference type="EMBL" id="QRJE01000065">
    <property type="protein sequence ID" value="RHH04954.1"/>
    <property type="molecule type" value="Genomic_DNA"/>
</dbReference>
<evidence type="ECO:0000313" key="1">
    <source>
        <dbReference type="EMBL" id="RGY68704.1"/>
    </source>
</evidence>
<accession>A0A396BK05</accession>